<dbReference type="PROSITE" id="PS50929">
    <property type="entry name" value="ABC_TM1F"/>
    <property type="match status" value="1"/>
</dbReference>
<dbReference type="InterPro" id="IPR036640">
    <property type="entry name" value="ABC1_TM_sf"/>
</dbReference>
<keyword evidence="4 9" id="KW-0812">Transmembrane</keyword>
<dbReference type="InterPro" id="IPR027417">
    <property type="entry name" value="P-loop_NTPase"/>
</dbReference>
<evidence type="ECO:0000256" key="1">
    <source>
        <dbReference type="ARBA" id="ARBA00004651"/>
    </source>
</evidence>
<dbReference type="EMBL" id="DXCO01000022">
    <property type="protein sequence ID" value="HIY77964.1"/>
    <property type="molecule type" value="Genomic_DNA"/>
</dbReference>
<evidence type="ECO:0000256" key="6">
    <source>
        <dbReference type="ARBA" id="ARBA00022840"/>
    </source>
</evidence>
<keyword evidence="7 9" id="KW-1133">Transmembrane helix</keyword>
<dbReference type="Pfam" id="PF00664">
    <property type="entry name" value="ABC_membrane"/>
    <property type="match status" value="1"/>
</dbReference>
<feature type="transmembrane region" description="Helical" evidence="9">
    <location>
        <begin position="52"/>
        <end position="74"/>
    </location>
</feature>
<dbReference type="InterPro" id="IPR039421">
    <property type="entry name" value="Type_1_exporter"/>
</dbReference>
<dbReference type="SMART" id="SM00382">
    <property type="entry name" value="AAA"/>
    <property type="match status" value="1"/>
</dbReference>
<evidence type="ECO:0000256" key="9">
    <source>
        <dbReference type="SAM" id="Phobius"/>
    </source>
</evidence>
<feature type="domain" description="ABC transmembrane type-1" evidence="11">
    <location>
        <begin position="18"/>
        <end position="299"/>
    </location>
</feature>
<comment type="caution">
    <text evidence="12">The sequence shown here is derived from an EMBL/GenBank/DDBJ whole genome shotgun (WGS) entry which is preliminary data.</text>
</comment>
<dbReference type="PROSITE" id="PS00211">
    <property type="entry name" value="ABC_TRANSPORTER_1"/>
    <property type="match status" value="1"/>
</dbReference>
<feature type="transmembrane region" description="Helical" evidence="9">
    <location>
        <begin position="134"/>
        <end position="150"/>
    </location>
</feature>
<evidence type="ECO:0000313" key="13">
    <source>
        <dbReference type="Proteomes" id="UP000824135"/>
    </source>
</evidence>
<dbReference type="FunFam" id="3.40.50.300:FF:000221">
    <property type="entry name" value="Multidrug ABC transporter ATP-binding protein"/>
    <property type="match status" value="1"/>
</dbReference>
<comment type="subcellular location">
    <subcellularLocation>
        <location evidence="1">Cell membrane</location>
        <topology evidence="1">Multi-pass membrane protein</topology>
    </subcellularLocation>
</comment>
<protein>
    <submittedName>
        <fullName evidence="12">ABC transporter ATP-binding protein/permease</fullName>
    </submittedName>
</protein>
<evidence type="ECO:0000256" key="8">
    <source>
        <dbReference type="ARBA" id="ARBA00023136"/>
    </source>
</evidence>
<keyword evidence="2" id="KW-0813">Transport</keyword>
<dbReference type="SUPFAM" id="SSF52540">
    <property type="entry name" value="P-loop containing nucleoside triphosphate hydrolases"/>
    <property type="match status" value="1"/>
</dbReference>
<feature type="domain" description="ABC transporter" evidence="10">
    <location>
        <begin position="331"/>
        <end position="563"/>
    </location>
</feature>
<keyword evidence="6 12" id="KW-0067">ATP-binding</keyword>
<evidence type="ECO:0000259" key="10">
    <source>
        <dbReference type="PROSITE" id="PS50893"/>
    </source>
</evidence>
<dbReference type="GO" id="GO:0015421">
    <property type="term" value="F:ABC-type oligopeptide transporter activity"/>
    <property type="evidence" value="ECO:0007669"/>
    <property type="project" value="TreeGrafter"/>
</dbReference>
<dbReference type="PROSITE" id="PS50893">
    <property type="entry name" value="ABC_TRANSPORTER_2"/>
    <property type="match status" value="1"/>
</dbReference>
<dbReference type="InterPro" id="IPR017871">
    <property type="entry name" value="ABC_transporter-like_CS"/>
</dbReference>
<dbReference type="AlphaFoldDB" id="A0A9D1Z833"/>
<sequence length="573" mass="61759">MKTALSYLRGLKGRMACGLTLKTVGSLAELFLPLIMAYMIDTVAPRPDSEGALLLWGVVMLAFAVVALAGNIVANRMASKVARDVTERVRNDLFEKTLSLSARKTDEVTVPSLVSRLSSDTYNVHNMIGMIQRLGVRAPILLIGGVVMTFTVEPVLALVLLAVVPVLAAVVLIVSKKGIVLYTSLQKAVDGMVRKVRDDYSGARVIKALSKTEYESRSFEGINETVVARETKAGITMGITNPVMNMFLNLGMTAVILVGAYRVAAGKAMVGEIIAFTSYFTIILNAVISVSRIFVNVSKGSASARRIGEILKTPGLPPKNALPFDASAPYLSFENVTFSYGGAPVLKNISFGIGKGQTLGVIGATGSGKTTLVNLLLRFYEADEGAVRLDGKDVKNYDVKELREKFGVVFQNDFLMAASVRENIDFERGLTDEAIERAAKIAKADGFIAASEEGYDTKLTAQGANFSGGQKQRLLIARALAADPEILVLDDSSSALDYKTDAALRKALSENYPDTTIVMIAQRISSVRFADRILVLENGEAVGFGTDAELMQRSPVYRKIYRSQAGEEVCDAE</sequence>
<evidence type="ECO:0000256" key="7">
    <source>
        <dbReference type="ARBA" id="ARBA00022989"/>
    </source>
</evidence>
<evidence type="ECO:0000256" key="2">
    <source>
        <dbReference type="ARBA" id="ARBA00022448"/>
    </source>
</evidence>
<dbReference type="InterPro" id="IPR003593">
    <property type="entry name" value="AAA+_ATPase"/>
</dbReference>
<dbReference type="Proteomes" id="UP000824135">
    <property type="component" value="Unassembled WGS sequence"/>
</dbReference>
<dbReference type="InterPro" id="IPR011527">
    <property type="entry name" value="ABC1_TM_dom"/>
</dbReference>
<dbReference type="CDD" id="cd18548">
    <property type="entry name" value="ABC_6TM_Tm287_like"/>
    <property type="match status" value="1"/>
</dbReference>
<accession>A0A9D1Z833</accession>
<dbReference type="PANTHER" id="PTHR43394">
    <property type="entry name" value="ATP-DEPENDENT PERMEASE MDL1, MITOCHONDRIAL"/>
    <property type="match status" value="1"/>
</dbReference>
<gene>
    <name evidence="12" type="ORF">H9728_02870</name>
</gene>
<dbReference type="GO" id="GO:0016887">
    <property type="term" value="F:ATP hydrolysis activity"/>
    <property type="evidence" value="ECO:0007669"/>
    <property type="project" value="InterPro"/>
</dbReference>
<dbReference type="Pfam" id="PF00005">
    <property type="entry name" value="ABC_tran"/>
    <property type="match status" value="1"/>
</dbReference>
<evidence type="ECO:0000313" key="12">
    <source>
        <dbReference type="EMBL" id="HIY77964.1"/>
    </source>
</evidence>
<dbReference type="PANTHER" id="PTHR43394:SF1">
    <property type="entry name" value="ATP-BINDING CASSETTE SUB-FAMILY B MEMBER 10, MITOCHONDRIAL"/>
    <property type="match status" value="1"/>
</dbReference>
<evidence type="ECO:0000259" key="11">
    <source>
        <dbReference type="PROSITE" id="PS50929"/>
    </source>
</evidence>
<name>A0A9D1Z833_9FIRM</name>
<reference evidence="12" key="1">
    <citation type="journal article" date="2021" name="PeerJ">
        <title>Extensive microbial diversity within the chicken gut microbiome revealed by metagenomics and culture.</title>
        <authorList>
            <person name="Gilroy R."/>
            <person name="Ravi A."/>
            <person name="Getino M."/>
            <person name="Pursley I."/>
            <person name="Horton D.L."/>
            <person name="Alikhan N.F."/>
            <person name="Baker D."/>
            <person name="Gharbi K."/>
            <person name="Hall N."/>
            <person name="Watson M."/>
            <person name="Adriaenssens E.M."/>
            <person name="Foster-Nyarko E."/>
            <person name="Jarju S."/>
            <person name="Secka A."/>
            <person name="Antonio M."/>
            <person name="Oren A."/>
            <person name="Chaudhuri R.R."/>
            <person name="La Ragione R."/>
            <person name="Hildebrand F."/>
            <person name="Pallen M.J."/>
        </authorList>
    </citation>
    <scope>NUCLEOTIDE SEQUENCE</scope>
    <source>
        <strain evidence="12">CHK199-9574</strain>
    </source>
</reference>
<dbReference type="Gene3D" id="1.20.1560.10">
    <property type="entry name" value="ABC transporter type 1, transmembrane domain"/>
    <property type="match status" value="1"/>
</dbReference>
<keyword evidence="8 9" id="KW-0472">Membrane</keyword>
<dbReference type="GO" id="GO:0005524">
    <property type="term" value="F:ATP binding"/>
    <property type="evidence" value="ECO:0007669"/>
    <property type="project" value="UniProtKB-KW"/>
</dbReference>
<dbReference type="GO" id="GO:0005886">
    <property type="term" value="C:plasma membrane"/>
    <property type="evidence" value="ECO:0007669"/>
    <property type="project" value="UniProtKB-SubCell"/>
</dbReference>
<dbReference type="Gene3D" id="3.40.50.300">
    <property type="entry name" value="P-loop containing nucleotide triphosphate hydrolases"/>
    <property type="match status" value="1"/>
</dbReference>
<proteinExistence type="predicted"/>
<feature type="transmembrane region" description="Helical" evidence="9">
    <location>
        <begin position="21"/>
        <end position="40"/>
    </location>
</feature>
<organism evidence="12 13">
    <name type="scientific">Candidatus Borkfalkia excrementavium</name>
    <dbReference type="NCBI Taxonomy" id="2838505"/>
    <lineage>
        <taxon>Bacteria</taxon>
        <taxon>Bacillati</taxon>
        <taxon>Bacillota</taxon>
        <taxon>Clostridia</taxon>
        <taxon>Christensenellales</taxon>
        <taxon>Christensenellaceae</taxon>
        <taxon>Candidatus Borkfalkia</taxon>
    </lineage>
</organism>
<evidence type="ECO:0000256" key="5">
    <source>
        <dbReference type="ARBA" id="ARBA00022741"/>
    </source>
</evidence>
<reference evidence="12" key="2">
    <citation type="submission" date="2021-04" db="EMBL/GenBank/DDBJ databases">
        <authorList>
            <person name="Gilroy R."/>
        </authorList>
    </citation>
    <scope>NUCLEOTIDE SEQUENCE</scope>
    <source>
        <strain evidence="12">CHK199-9574</strain>
    </source>
</reference>
<feature type="transmembrane region" description="Helical" evidence="9">
    <location>
        <begin position="273"/>
        <end position="295"/>
    </location>
</feature>
<dbReference type="InterPro" id="IPR003439">
    <property type="entry name" value="ABC_transporter-like_ATP-bd"/>
</dbReference>
<feature type="transmembrane region" description="Helical" evidence="9">
    <location>
        <begin position="242"/>
        <end position="261"/>
    </location>
</feature>
<evidence type="ECO:0000256" key="3">
    <source>
        <dbReference type="ARBA" id="ARBA00022475"/>
    </source>
</evidence>
<keyword evidence="5" id="KW-0547">Nucleotide-binding</keyword>
<dbReference type="SUPFAM" id="SSF90123">
    <property type="entry name" value="ABC transporter transmembrane region"/>
    <property type="match status" value="1"/>
</dbReference>
<feature type="transmembrane region" description="Helical" evidence="9">
    <location>
        <begin position="156"/>
        <end position="174"/>
    </location>
</feature>
<evidence type="ECO:0000256" key="4">
    <source>
        <dbReference type="ARBA" id="ARBA00022692"/>
    </source>
</evidence>
<keyword evidence="3" id="KW-1003">Cell membrane</keyword>